<feature type="domain" description="GST C-terminal" evidence="6">
    <location>
        <begin position="87"/>
        <end position="210"/>
    </location>
</feature>
<dbReference type="Gene3D" id="3.40.30.10">
    <property type="entry name" value="Glutaredoxin"/>
    <property type="match status" value="1"/>
</dbReference>
<comment type="catalytic activity">
    <reaction evidence="3">
        <text>RX + glutathione = an S-substituted glutathione + a halide anion + H(+)</text>
        <dbReference type="Rhea" id="RHEA:16437"/>
        <dbReference type="ChEBI" id="CHEBI:15378"/>
        <dbReference type="ChEBI" id="CHEBI:16042"/>
        <dbReference type="ChEBI" id="CHEBI:17792"/>
        <dbReference type="ChEBI" id="CHEBI:57925"/>
        <dbReference type="ChEBI" id="CHEBI:90779"/>
        <dbReference type="EC" id="2.5.1.18"/>
    </reaction>
</comment>
<dbReference type="PROSITE" id="PS50405">
    <property type="entry name" value="GST_CTER"/>
    <property type="match status" value="1"/>
</dbReference>
<dbReference type="InterPro" id="IPR036249">
    <property type="entry name" value="Thioredoxin-like_sf"/>
</dbReference>
<sequence>MLTVHHLNNSRSQRIIWLLEELGVDYQIKSYQRDPVTSLAPPELEAVHPLGKSPVLTDGAVTVFESGAIIDYLLRHYGGGQFLPTTGSNDHERYLQWLHYGESGAVLPLMLKLYTSKLPDGGEALKPRINDELTRHLGYIEQSLEGLSWFVGDTFSGADIQLSFIAEIAPMMYSADKLPNLMAFRDRCHERPAYQRGIAKTNFYAYGPKQ</sequence>
<reference evidence="7 8" key="1">
    <citation type="submission" date="2015-10" db="EMBL/GenBank/DDBJ databases">
        <title>Metagenome-Assembled Genomes uncover a global brackish microbiome.</title>
        <authorList>
            <person name="Hugerth L.W."/>
            <person name="Larsson J."/>
            <person name="Alneberg J."/>
            <person name="Lindh M.V."/>
            <person name="Legrand C."/>
            <person name="Pinhassi J."/>
            <person name="Andersson A.F."/>
        </authorList>
    </citation>
    <scope>NUCLEOTIDE SEQUENCE [LARGE SCALE GENOMIC DNA]</scope>
    <source>
        <strain evidence="7">BACL26 MAG-121220-bin70</strain>
    </source>
</reference>
<gene>
    <name evidence="7" type="ORF">ABS24_02065</name>
</gene>
<protein>
    <recommendedName>
        <fullName evidence="1">glutathione transferase</fullName>
        <ecNumber evidence="1">2.5.1.18</ecNumber>
    </recommendedName>
</protein>
<organism evidence="7 8">
    <name type="scientific">SAR92 bacterium BACL26 MAG-121220-bin70</name>
    <dbReference type="NCBI Taxonomy" id="1655626"/>
    <lineage>
        <taxon>Bacteria</taxon>
        <taxon>Pseudomonadati</taxon>
        <taxon>Pseudomonadota</taxon>
        <taxon>Gammaproteobacteria</taxon>
        <taxon>Cellvibrionales</taxon>
        <taxon>Porticoccaceae</taxon>
        <taxon>SAR92 clade</taxon>
    </lineage>
</organism>
<evidence type="ECO:0000256" key="2">
    <source>
        <dbReference type="ARBA" id="ARBA00022679"/>
    </source>
</evidence>
<dbReference type="SUPFAM" id="SSF47616">
    <property type="entry name" value="GST C-terminal domain-like"/>
    <property type="match status" value="1"/>
</dbReference>
<dbReference type="GO" id="GO:0004364">
    <property type="term" value="F:glutathione transferase activity"/>
    <property type="evidence" value="ECO:0007669"/>
    <property type="project" value="UniProtKB-EC"/>
</dbReference>
<comment type="similarity">
    <text evidence="4">Belongs to the GST superfamily.</text>
</comment>
<dbReference type="Pfam" id="PF00043">
    <property type="entry name" value="GST_C"/>
    <property type="match status" value="1"/>
</dbReference>
<evidence type="ECO:0000313" key="8">
    <source>
        <dbReference type="Proteomes" id="UP000051213"/>
    </source>
</evidence>
<dbReference type="EMBL" id="LICA01000261">
    <property type="protein sequence ID" value="KRO93395.1"/>
    <property type="molecule type" value="Genomic_DNA"/>
</dbReference>
<comment type="caution">
    <text evidence="7">The sequence shown here is derived from an EMBL/GenBank/DDBJ whole genome shotgun (WGS) entry which is preliminary data.</text>
</comment>
<dbReference type="SFLD" id="SFLDG01150">
    <property type="entry name" value="Main.1:_Beta-like"/>
    <property type="match status" value="1"/>
</dbReference>
<dbReference type="GO" id="GO:0005737">
    <property type="term" value="C:cytoplasm"/>
    <property type="evidence" value="ECO:0007669"/>
    <property type="project" value="UniProtKB-ARBA"/>
</dbReference>
<evidence type="ECO:0000256" key="1">
    <source>
        <dbReference type="ARBA" id="ARBA00012452"/>
    </source>
</evidence>
<dbReference type="PANTHER" id="PTHR44051:SF9">
    <property type="entry name" value="GLUTATHIONE S-TRANSFERASE 1"/>
    <property type="match status" value="1"/>
</dbReference>
<dbReference type="Pfam" id="PF02798">
    <property type="entry name" value="GST_N"/>
    <property type="match status" value="1"/>
</dbReference>
<dbReference type="InterPro" id="IPR004046">
    <property type="entry name" value="GST_C"/>
</dbReference>
<dbReference type="AlphaFoldDB" id="A0A0R2U820"/>
<dbReference type="FunFam" id="3.40.30.10:FF:000156">
    <property type="entry name" value="Glutathione S-transferase 1"/>
    <property type="match status" value="1"/>
</dbReference>
<evidence type="ECO:0000256" key="4">
    <source>
        <dbReference type="RuleBase" id="RU003494"/>
    </source>
</evidence>
<accession>A0A0R2U820</accession>
<evidence type="ECO:0000259" key="6">
    <source>
        <dbReference type="PROSITE" id="PS50405"/>
    </source>
</evidence>
<dbReference type="InterPro" id="IPR040079">
    <property type="entry name" value="Glutathione_S-Trfase"/>
</dbReference>
<dbReference type="Gene3D" id="1.20.1050.10">
    <property type="match status" value="1"/>
</dbReference>
<dbReference type="CDD" id="cd03046">
    <property type="entry name" value="GST_N_GTT1_like"/>
    <property type="match status" value="1"/>
</dbReference>
<name>A0A0R2U820_9GAMM</name>
<dbReference type="InterPro" id="IPR004045">
    <property type="entry name" value="Glutathione_S-Trfase_N"/>
</dbReference>
<dbReference type="InterPro" id="IPR010987">
    <property type="entry name" value="Glutathione-S-Trfase_C-like"/>
</dbReference>
<feature type="domain" description="GST N-terminal" evidence="5">
    <location>
        <begin position="1"/>
        <end position="81"/>
    </location>
</feature>
<dbReference type="SFLD" id="SFLDS00019">
    <property type="entry name" value="Glutathione_Transferase_(cytos"/>
    <property type="match status" value="1"/>
</dbReference>
<dbReference type="PROSITE" id="PS50404">
    <property type="entry name" value="GST_NTER"/>
    <property type="match status" value="1"/>
</dbReference>
<dbReference type="Proteomes" id="UP000051213">
    <property type="component" value="Unassembled WGS sequence"/>
</dbReference>
<evidence type="ECO:0000256" key="3">
    <source>
        <dbReference type="ARBA" id="ARBA00047960"/>
    </source>
</evidence>
<evidence type="ECO:0000313" key="7">
    <source>
        <dbReference type="EMBL" id="KRO93395.1"/>
    </source>
</evidence>
<evidence type="ECO:0000259" key="5">
    <source>
        <dbReference type="PROSITE" id="PS50404"/>
    </source>
</evidence>
<dbReference type="EC" id="2.5.1.18" evidence="1"/>
<keyword evidence="2 7" id="KW-0808">Transferase</keyword>
<dbReference type="SFLD" id="SFLDG00358">
    <property type="entry name" value="Main_(cytGST)"/>
    <property type="match status" value="1"/>
</dbReference>
<dbReference type="SUPFAM" id="SSF52833">
    <property type="entry name" value="Thioredoxin-like"/>
    <property type="match status" value="1"/>
</dbReference>
<dbReference type="PANTHER" id="PTHR44051">
    <property type="entry name" value="GLUTATHIONE S-TRANSFERASE-RELATED"/>
    <property type="match status" value="1"/>
</dbReference>
<dbReference type="GO" id="GO:0004601">
    <property type="term" value="F:peroxidase activity"/>
    <property type="evidence" value="ECO:0007669"/>
    <property type="project" value="UniProtKB-ARBA"/>
</dbReference>
<dbReference type="InterPro" id="IPR036282">
    <property type="entry name" value="Glutathione-S-Trfase_C_sf"/>
</dbReference>
<proteinExistence type="inferred from homology"/>